<evidence type="ECO:0000313" key="6">
    <source>
        <dbReference type="EMBL" id="CCG08076.1"/>
    </source>
</evidence>
<keyword evidence="7" id="KW-1185">Reference proteome</keyword>
<dbReference type="PROSITE" id="PS50889">
    <property type="entry name" value="S4"/>
    <property type="match status" value="1"/>
</dbReference>
<dbReference type="GO" id="GO:0003723">
    <property type="term" value="F:RNA binding"/>
    <property type="evidence" value="ECO:0007669"/>
    <property type="project" value="UniProtKB-KW"/>
</dbReference>
<dbReference type="PANTHER" id="PTHR32319">
    <property type="entry name" value="BACTERIAL HEMOLYSIN-LIKE PROTEIN"/>
    <property type="match status" value="1"/>
</dbReference>
<evidence type="ECO:0000256" key="3">
    <source>
        <dbReference type="PROSITE-ProRule" id="PRU00182"/>
    </source>
</evidence>
<dbReference type="InterPro" id="IPR002942">
    <property type="entry name" value="S4_RNA-bd"/>
</dbReference>
<dbReference type="Pfam" id="PF01479">
    <property type="entry name" value="S4"/>
    <property type="match status" value="1"/>
</dbReference>
<evidence type="ECO:0000256" key="1">
    <source>
        <dbReference type="ARBA" id="ARBA00022884"/>
    </source>
</evidence>
<dbReference type="InterPro" id="IPR004538">
    <property type="entry name" value="Hemolysin_A/TlyA"/>
</dbReference>
<dbReference type="InterPro" id="IPR002877">
    <property type="entry name" value="RNA_MeTrfase_FtsJ_dom"/>
</dbReference>
<reference evidence="6 7" key="1">
    <citation type="submission" date="2012-02" db="EMBL/GenBank/DDBJ databases">
        <title>Shotgun genome sequence of Phaeospirillum photometricum DSM 122.</title>
        <authorList>
            <person name="Duquesne K."/>
            <person name="Sturgis J."/>
        </authorList>
    </citation>
    <scope>NUCLEOTIDE SEQUENCE [LARGE SCALE GENOMIC DNA]</scope>
    <source>
        <strain evidence="7">DSM122</strain>
    </source>
</reference>
<dbReference type="InterPro" id="IPR029063">
    <property type="entry name" value="SAM-dependent_MTases_sf"/>
</dbReference>
<proteinExistence type="inferred from homology"/>
<dbReference type="STRING" id="1150469.RSPPHO_01450"/>
<dbReference type="AlphaFoldDB" id="H6SJB1"/>
<keyword evidence="1 3" id="KW-0694">RNA-binding</keyword>
<dbReference type="CDD" id="cd00165">
    <property type="entry name" value="S4"/>
    <property type="match status" value="1"/>
</dbReference>
<evidence type="ECO:0000256" key="4">
    <source>
        <dbReference type="SAM" id="MobiDB-lite"/>
    </source>
</evidence>
<dbReference type="Gene3D" id="3.40.50.150">
    <property type="entry name" value="Vaccinia Virus protein VP39"/>
    <property type="match status" value="1"/>
</dbReference>
<organism evidence="6 7">
    <name type="scientific">Pararhodospirillum photometricum DSM 122</name>
    <dbReference type="NCBI Taxonomy" id="1150469"/>
    <lineage>
        <taxon>Bacteria</taxon>
        <taxon>Pseudomonadati</taxon>
        <taxon>Pseudomonadota</taxon>
        <taxon>Alphaproteobacteria</taxon>
        <taxon>Rhodospirillales</taxon>
        <taxon>Rhodospirillaceae</taxon>
        <taxon>Pararhodospirillum</taxon>
    </lineage>
</organism>
<gene>
    <name evidence="6" type="ORF">RSPPHO_01450</name>
</gene>
<dbReference type="KEGG" id="rpm:RSPPHO_01450"/>
<dbReference type="PATRIC" id="fig|1150469.3.peg.1631"/>
<dbReference type="PANTHER" id="PTHR32319:SF0">
    <property type="entry name" value="BACTERIAL HEMOLYSIN-LIKE PROTEIN"/>
    <property type="match status" value="1"/>
</dbReference>
<protein>
    <submittedName>
        <fullName evidence="6">Hemolysin A</fullName>
    </submittedName>
</protein>
<dbReference type="Gene3D" id="3.10.290.10">
    <property type="entry name" value="RNA-binding S4 domain"/>
    <property type="match status" value="1"/>
</dbReference>
<dbReference type="CDD" id="cd02440">
    <property type="entry name" value="AdoMet_MTases"/>
    <property type="match status" value="1"/>
</dbReference>
<dbReference type="SMART" id="SM00363">
    <property type="entry name" value="S4"/>
    <property type="match status" value="1"/>
</dbReference>
<evidence type="ECO:0000256" key="2">
    <source>
        <dbReference type="ARBA" id="ARBA00029460"/>
    </source>
</evidence>
<dbReference type="InterPro" id="IPR047048">
    <property type="entry name" value="TlyA"/>
</dbReference>
<accession>H6SJB1</accession>
<comment type="similarity">
    <text evidence="2">Belongs to the TlyA family.</text>
</comment>
<dbReference type="InterPro" id="IPR036986">
    <property type="entry name" value="S4_RNA-bd_sf"/>
</dbReference>
<dbReference type="eggNOG" id="COG1189">
    <property type="taxonomic scope" value="Bacteria"/>
</dbReference>
<feature type="compositionally biased region" description="Low complexity" evidence="4">
    <location>
        <begin position="1"/>
        <end position="24"/>
    </location>
</feature>
<name>H6SJB1_PARPM</name>
<evidence type="ECO:0000313" key="7">
    <source>
        <dbReference type="Proteomes" id="UP000033220"/>
    </source>
</evidence>
<feature type="region of interest" description="Disordered" evidence="4">
    <location>
        <begin position="1"/>
        <end position="84"/>
    </location>
</feature>
<dbReference type="GO" id="GO:0032259">
    <property type="term" value="P:methylation"/>
    <property type="evidence" value="ECO:0007669"/>
    <property type="project" value="InterPro"/>
</dbReference>
<feature type="compositionally biased region" description="Polar residues" evidence="4">
    <location>
        <begin position="61"/>
        <end position="75"/>
    </location>
</feature>
<dbReference type="SUPFAM" id="SSF53335">
    <property type="entry name" value="S-adenosyl-L-methionine-dependent methyltransferases"/>
    <property type="match status" value="1"/>
</dbReference>
<dbReference type="GO" id="GO:0008168">
    <property type="term" value="F:methyltransferase activity"/>
    <property type="evidence" value="ECO:0007669"/>
    <property type="project" value="InterPro"/>
</dbReference>
<dbReference type="SUPFAM" id="SSF55174">
    <property type="entry name" value="Alpha-L RNA-binding motif"/>
    <property type="match status" value="1"/>
</dbReference>
<feature type="domain" description="RNA-binding S4" evidence="5">
    <location>
        <begin position="88"/>
        <end position="150"/>
    </location>
</feature>
<evidence type="ECO:0000259" key="5">
    <source>
        <dbReference type="SMART" id="SM00363"/>
    </source>
</evidence>
<dbReference type="Proteomes" id="UP000033220">
    <property type="component" value="Chromosome DSM 122"/>
</dbReference>
<dbReference type="Pfam" id="PF01728">
    <property type="entry name" value="FtsJ"/>
    <property type="match status" value="1"/>
</dbReference>
<sequence>MRSWSSSRKARSAASAPWSSPASPTEACSTTALKPASCVSRIASSSTTPRKPSAPRPASTPRLSSTPCSPPSGATSVPRPGPETMARTRLDQALVDRGLVESRSRAQALILAGLVFSGEKRLDKAGQPVTDETPLTVRGQDHPWVSRGGLKLAGGLSHFGLDVTGRVGLDVGASTGGFTDVLLTHGAARVYAVDVGYGQLAHRLREDPRVVVLERFNARYLSAEQVPEPVDAIVCDASFIGLRTVLPAALALAAPEAILVALIKPQFEVGRGNVGKGGVVRDPALHAEVCDTITTWLAALPGWTVLGVTPSPITGPDGNVEFLIAGRYAP</sequence>
<dbReference type="HOGENOM" id="CLU_058015_1_1_5"/>
<dbReference type="EMBL" id="HE663493">
    <property type="protein sequence ID" value="CCG08076.1"/>
    <property type="molecule type" value="Genomic_DNA"/>
</dbReference>
<dbReference type="NCBIfam" id="TIGR00478">
    <property type="entry name" value="tly"/>
    <property type="match status" value="1"/>
</dbReference>